<evidence type="ECO:0000313" key="3">
    <source>
        <dbReference type="Proteomes" id="UP001597383"/>
    </source>
</evidence>
<keyword evidence="3" id="KW-1185">Reference proteome</keyword>
<dbReference type="RefSeq" id="WP_377557549.1">
    <property type="nucleotide sequence ID" value="NZ_JBHUHQ010000016.1"/>
</dbReference>
<gene>
    <name evidence="2" type="ORF">ACFSJF_11760</name>
</gene>
<dbReference type="InterPro" id="IPR001633">
    <property type="entry name" value="EAL_dom"/>
</dbReference>
<protein>
    <submittedName>
        <fullName evidence="2">EAL domain-containing protein</fullName>
    </submittedName>
</protein>
<name>A0ABW4W0H1_9BACI</name>
<dbReference type="CDD" id="cd01948">
    <property type="entry name" value="EAL"/>
    <property type="match status" value="1"/>
</dbReference>
<dbReference type="Proteomes" id="UP001597383">
    <property type="component" value="Unassembled WGS sequence"/>
</dbReference>
<evidence type="ECO:0000259" key="1">
    <source>
        <dbReference type="PROSITE" id="PS50883"/>
    </source>
</evidence>
<dbReference type="SMART" id="SM00052">
    <property type="entry name" value="EAL"/>
    <property type="match status" value="1"/>
</dbReference>
<feature type="domain" description="EAL" evidence="1">
    <location>
        <begin position="1"/>
        <end position="237"/>
    </location>
</feature>
<sequence length="237" mass="27179">MNLSENVTLCSDKKFYHAVQPIIKTSTNDVFGYEALLRSKDLLSPESIFQYYKEKNLLFNLDMSSIIEACSKLKDIPKWEDAYLFLNIYPSTLINPAFYNQLPKLHSKIKPSSIVFEINEEDKEMNLSEIKNVVKELKQRGYLIALDDIGKGESSFKSLLEIEPNIAKIDRAYASNLAKSNKKQKMIELIMQLFGSDIPVVLEGIESEEDYLTAKDLGVPLMQGYYFGRPDLVQHYI</sequence>
<dbReference type="PANTHER" id="PTHR33121:SF76">
    <property type="entry name" value="SIGNALING PROTEIN"/>
    <property type="match status" value="1"/>
</dbReference>
<dbReference type="InterPro" id="IPR035919">
    <property type="entry name" value="EAL_sf"/>
</dbReference>
<reference evidence="3" key="1">
    <citation type="journal article" date="2019" name="Int. J. Syst. Evol. Microbiol.">
        <title>The Global Catalogue of Microorganisms (GCM) 10K type strain sequencing project: providing services to taxonomists for standard genome sequencing and annotation.</title>
        <authorList>
            <consortium name="The Broad Institute Genomics Platform"/>
            <consortium name="The Broad Institute Genome Sequencing Center for Infectious Disease"/>
            <person name="Wu L."/>
            <person name="Ma J."/>
        </authorList>
    </citation>
    <scope>NUCLEOTIDE SEQUENCE [LARGE SCALE GENOMIC DNA]</scope>
    <source>
        <strain evidence="3">R28</strain>
    </source>
</reference>
<dbReference type="Pfam" id="PF00563">
    <property type="entry name" value="EAL"/>
    <property type="match status" value="1"/>
</dbReference>
<dbReference type="SUPFAM" id="SSF141868">
    <property type="entry name" value="EAL domain-like"/>
    <property type="match status" value="1"/>
</dbReference>
<evidence type="ECO:0000313" key="2">
    <source>
        <dbReference type="EMBL" id="MFD2044948.1"/>
    </source>
</evidence>
<organism evidence="2 3">
    <name type="scientific">Ornithinibacillus salinisoli</name>
    <dbReference type="NCBI Taxonomy" id="1848459"/>
    <lineage>
        <taxon>Bacteria</taxon>
        <taxon>Bacillati</taxon>
        <taxon>Bacillota</taxon>
        <taxon>Bacilli</taxon>
        <taxon>Bacillales</taxon>
        <taxon>Bacillaceae</taxon>
        <taxon>Ornithinibacillus</taxon>
    </lineage>
</organism>
<dbReference type="PROSITE" id="PS50883">
    <property type="entry name" value="EAL"/>
    <property type="match status" value="1"/>
</dbReference>
<dbReference type="Gene3D" id="3.20.20.450">
    <property type="entry name" value="EAL domain"/>
    <property type="match status" value="1"/>
</dbReference>
<comment type="caution">
    <text evidence="2">The sequence shown here is derived from an EMBL/GenBank/DDBJ whole genome shotgun (WGS) entry which is preliminary data.</text>
</comment>
<proteinExistence type="predicted"/>
<dbReference type="EMBL" id="JBHUHQ010000016">
    <property type="protein sequence ID" value="MFD2044948.1"/>
    <property type="molecule type" value="Genomic_DNA"/>
</dbReference>
<accession>A0ABW4W0H1</accession>
<dbReference type="PANTHER" id="PTHR33121">
    <property type="entry name" value="CYCLIC DI-GMP PHOSPHODIESTERASE PDEF"/>
    <property type="match status" value="1"/>
</dbReference>
<dbReference type="InterPro" id="IPR050706">
    <property type="entry name" value="Cyclic-di-GMP_PDE-like"/>
</dbReference>